<dbReference type="Gene3D" id="3.40.630.30">
    <property type="match status" value="1"/>
</dbReference>
<dbReference type="OrthoDB" id="5242221at2"/>
<dbReference type="InterPro" id="IPR016181">
    <property type="entry name" value="Acyl_CoA_acyltransferase"/>
</dbReference>
<name>A0A1T4PQ80_9ACTN</name>
<dbReference type="PANTHER" id="PTHR43441:SF11">
    <property type="entry name" value="RIBOSOMAL-PROTEIN-SERINE ACETYLTRANSFERASE"/>
    <property type="match status" value="1"/>
</dbReference>
<dbReference type="PANTHER" id="PTHR43441">
    <property type="entry name" value="RIBOSOMAL-PROTEIN-SERINE ACETYLTRANSFERASE"/>
    <property type="match status" value="1"/>
</dbReference>
<dbReference type="AlphaFoldDB" id="A0A1T4PQ80"/>
<sequence>MNNETDVLRVGHAVLLRELRPTDLTPLVHIWSDPDVMRNVYEQAWTPQECADMLARARREAAERPRRVYRMGIVRRQDDTLVGTITVELERYSGAYVRAAAIAPSARRQRLGLEAFHLVSCLVFEDLGLHRLWCACLTDNLPAQKGVLRYGARREGTIREFVNLDGTWRDAEIFGLLDHEWRTRQDEDAGLLATPA</sequence>
<keyword evidence="3" id="KW-1185">Reference proteome</keyword>
<gene>
    <name evidence="2" type="ORF">SAMN02745673_01938</name>
</gene>
<evidence type="ECO:0000313" key="2">
    <source>
        <dbReference type="EMBL" id="SJZ93559.1"/>
    </source>
</evidence>
<keyword evidence="2" id="KW-0808">Transferase</keyword>
<accession>A0A1T4PQ80</accession>
<dbReference type="Pfam" id="PF13302">
    <property type="entry name" value="Acetyltransf_3"/>
    <property type="match status" value="1"/>
</dbReference>
<dbReference type="GO" id="GO:0008999">
    <property type="term" value="F:protein-N-terminal-alanine acetyltransferase activity"/>
    <property type="evidence" value="ECO:0007669"/>
    <property type="project" value="TreeGrafter"/>
</dbReference>
<dbReference type="SUPFAM" id="SSF55729">
    <property type="entry name" value="Acyl-CoA N-acyltransferases (Nat)"/>
    <property type="match status" value="1"/>
</dbReference>
<proteinExistence type="predicted"/>
<evidence type="ECO:0000313" key="3">
    <source>
        <dbReference type="Proteomes" id="UP000190637"/>
    </source>
</evidence>
<dbReference type="STRING" id="1122192.SAMN02745673_01938"/>
<organism evidence="2 3">
    <name type="scientific">Marinactinospora thermotolerans DSM 45154</name>
    <dbReference type="NCBI Taxonomy" id="1122192"/>
    <lineage>
        <taxon>Bacteria</taxon>
        <taxon>Bacillati</taxon>
        <taxon>Actinomycetota</taxon>
        <taxon>Actinomycetes</taxon>
        <taxon>Streptosporangiales</taxon>
        <taxon>Nocardiopsidaceae</taxon>
        <taxon>Marinactinospora</taxon>
    </lineage>
</organism>
<protein>
    <submittedName>
        <fullName evidence="2">Acetyltransferase (GNAT) domain-containing protein</fullName>
    </submittedName>
</protein>
<dbReference type="InterPro" id="IPR051908">
    <property type="entry name" value="Ribosomal_N-acetyltransferase"/>
</dbReference>
<dbReference type="GO" id="GO:0005737">
    <property type="term" value="C:cytoplasm"/>
    <property type="evidence" value="ECO:0007669"/>
    <property type="project" value="TreeGrafter"/>
</dbReference>
<dbReference type="EMBL" id="FUWS01000004">
    <property type="protein sequence ID" value="SJZ93559.1"/>
    <property type="molecule type" value="Genomic_DNA"/>
</dbReference>
<reference evidence="2 3" key="1">
    <citation type="submission" date="2017-02" db="EMBL/GenBank/DDBJ databases">
        <authorList>
            <person name="Peterson S.W."/>
        </authorList>
    </citation>
    <scope>NUCLEOTIDE SEQUENCE [LARGE SCALE GENOMIC DNA]</scope>
    <source>
        <strain evidence="2 3">DSM 45154</strain>
    </source>
</reference>
<dbReference type="GO" id="GO:1990189">
    <property type="term" value="F:protein N-terminal-serine acetyltransferase activity"/>
    <property type="evidence" value="ECO:0007669"/>
    <property type="project" value="TreeGrafter"/>
</dbReference>
<feature type="domain" description="N-acetyltransferase" evidence="1">
    <location>
        <begin position="14"/>
        <end position="170"/>
    </location>
</feature>
<dbReference type="RefSeq" id="WP_159457244.1">
    <property type="nucleotide sequence ID" value="NZ_FUWS01000004.1"/>
</dbReference>
<dbReference type="PROSITE" id="PS51186">
    <property type="entry name" value="GNAT"/>
    <property type="match status" value="1"/>
</dbReference>
<dbReference type="InterPro" id="IPR000182">
    <property type="entry name" value="GNAT_dom"/>
</dbReference>
<dbReference type="Proteomes" id="UP000190637">
    <property type="component" value="Unassembled WGS sequence"/>
</dbReference>
<evidence type="ECO:0000259" key="1">
    <source>
        <dbReference type="PROSITE" id="PS51186"/>
    </source>
</evidence>